<feature type="site" description="Transition state stabilizer" evidence="6">
    <location>
        <position position="471"/>
    </location>
</feature>
<feature type="domain" description="Glycosyl hydrolase family 13 catalytic" evidence="7">
    <location>
        <begin position="197"/>
        <end position="531"/>
    </location>
</feature>
<evidence type="ECO:0000313" key="9">
    <source>
        <dbReference type="Proteomes" id="UP000515947"/>
    </source>
</evidence>
<dbReference type="EMBL" id="CP060713">
    <property type="protein sequence ID" value="QNN52013.1"/>
    <property type="molecule type" value="Genomic_DNA"/>
</dbReference>
<evidence type="ECO:0000256" key="5">
    <source>
        <dbReference type="ARBA" id="ARBA00048735"/>
    </source>
</evidence>
<dbReference type="InterPro" id="IPR006047">
    <property type="entry name" value="GH13_cat_dom"/>
</dbReference>
<feature type="binding site" evidence="6">
    <location>
        <begin position="525"/>
        <end position="526"/>
    </location>
    <ligand>
        <name>alpha-maltose 1-phosphate</name>
        <dbReference type="ChEBI" id="CHEBI:63576"/>
    </ligand>
</feature>
<feature type="binding site" evidence="6">
    <location>
        <position position="350"/>
    </location>
    <ligand>
        <name>alpha-maltose 1-phosphate</name>
        <dbReference type="ChEBI" id="CHEBI:63576"/>
    </ligand>
</feature>
<feature type="active site" description="Nucleophile" evidence="6">
    <location>
        <position position="385"/>
    </location>
</feature>
<dbReference type="InterPro" id="IPR049171">
    <property type="entry name" value="GLGE_C"/>
</dbReference>
<dbReference type="Gene3D" id="3.20.20.80">
    <property type="entry name" value="Glycosidases"/>
    <property type="match status" value="1"/>
</dbReference>
<dbReference type="AlphaFoldDB" id="A0A7G9R8T8"/>
<proteinExistence type="inferred from homology"/>
<dbReference type="Gene3D" id="1.20.58.80">
    <property type="entry name" value="Phosphotransferase system, lactose/cellobiose-type IIA subunit"/>
    <property type="match status" value="1"/>
</dbReference>
<evidence type="ECO:0000256" key="6">
    <source>
        <dbReference type="HAMAP-Rule" id="MF_02124"/>
    </source>
</evidence>
<dbReference type="SUPFAM" id="SSF51445">
    <property type="entry name" value="(Trans)glycosidases"/>
    <property type="match status" value="1"/>
</dbReference>
<evidence type="ECO:0000313" key="8">
    <source>
        <dbReference type="EMBL" id="QNN52013.1"/>
    </source>
</evidence>
<gene>
    <name evidence="6" type="primary">glgE</name>
    <name evidence="8" type="ORF">H9L09_16050</name>
</gene>
<keyword evidence="2 6" id="KW-0328">Glycosyltransferase</keyword>
<dbReference type="InterPro" id="IPR026585">
    <property type="entry name" value="GlgE"/>
</dbReference>
<comment type="catalytic activity">
    <reaction evidence="5 6">
        <text>alpha-maltose 1-phosphate + [(1-&gt;4)-alpha-D-glucosyl](n) = [(1-&gt;4)-alpha-D-glucosyl](n+2) + phosphate</text>
        <dbReference type="Rhea" id="RHEA:42692"/>
        <dbReference type="Rhea" id="RHEA-COMP:9584"/>
        <dbReference type="Rhea" id="RHEA-COMP:10183"/>
        <dbReference type="ChEBI" id="CHEBI:15444"/>
        <dbReference type="ChEBI" id="CHEBI:43474"/>
        <dbReference type="ChEBI" id="CHEBI:63576"/>
        <dbReference type="EC" id="2.4.99.16"/>
    </reaction>
</comment>
<evidence type="ECO:0000256" key="1">
    <source>
        <dbReference type="ARBA" id="ARBA00011738"/>
    </source>
</evidence>
<keyword evidence="3 6" id="KW-0808">Transferase</keyword>
<dbReference type="PANTHER" id="PTHR47786">
    <property type="entry name" value="ALPHA-1,4-GLUCAN:MALTOSE-1-PHOSPHATE MALTOSYLTRANSFERASE"/>
    <property type="match status" value="1"/>
</dbReference>
<feature type="active site" description="Proton donor" evidence="6">
    <location>
        <position position="414"/>
    </location>
</feature>
<evidence type="ECO:0000256" key="2">
    <source>
        <dbReference type="ARBA" id="ARBA00022676"/>
    </source>
</evidence>
<keyword evidence="9" id="KW-1185">Reference proteome</keyword>
<dbReference type="GO" id="GO:0016758">
    <property type="term" value="F:hexosyltransferase activity"/>
    <property type="evidence" value="ECO:0007669"/>
    <property type="project" value="UniProtKB-UniRule"/>
</dbReference>
<dbReference type="RefSeq" id="WP_187577856.1">
    <property type="nucleotide sequence ID" value="NZ_CP060713.1"/>
</dbReference>
<evidence type="ECO:0000256" key="4">
    <source>
        <dbReference type="ARBA" id="ARBA00023277"/>
    </source>
</evidence>
<dbReference type="HAMAP" id="MF_02124">
    <property type="entry name" value="GlgE"/>
    <property type="match status" value="1"/>
</dbReference>
<organism evidence="8 9">
    <name type="scientific">Nocardioides mesophilus</name>
    <dbReference type="NCBI Taxonomy" id="433659"/>
    <lineage>
        <taxon>Bacteria</taxon>
        <taxon>Bacillati</taxon>
        <taxon>Actinomycetota</taxon>
        <taxon>Actinomycetes</taxon>
        <taxon>Propionibacteriales</taxon>
        <taxon>Nocardioidaceae</taxon>
        <taxon>Nocardioides</taxon>
    </lineage>
</organism>
<keyword evidence="4 6" id="KW-0119">Carbohydrate metabolism</keyword>
<dbReference type="Proteomes" id="UP000515947">
    <property type="component" value="Chromosome"/>
</dbReference>
<feature type="binding site" evidence="6">
    <location>
        <position position="255"/>
    </location>
    <ligand>
        <name>alpha-maltose 1-phosphate</name>
        <dbReference type="ChEBI" id="CHEBI:63576"/>
    </ligand>
</feature>
<dbReference type="Pfam" id="PF21702">
    <property type="entry name" value="GLGE_C"/>
    <property type="match status" value="1"/>
</dbReference>
<name>A0A7G9R8T8_9ACTN</name>
<comment type="function">
    <text evidence="6">Maltosyltransferase that uses maltose 1-phosphate (M1P) as the sugar donor to elongate linear or branched alpha-(1-&gt;4)-glucans. Is involved in a branched alpha-glucan biosynthetic pathway from trehalose, together with TreS, Mak and GlgB.</text>
</comment>
<dbReference type="Gene3D" id="2.60.40.10">
    <property type="entry name" value="Immunoglobulins"/>
    <property type="match status" value="1"/>
</dbReference>
<dbReference type="InterPro" id="IPR013780">
    <property type="entry name" value="Glyco_hydro_b"/>
</dbReference>
<dbReference type="InterPro" id="IPR013783">
    <property type="entry name" value="Ig-like_fold"/>
</dbReference>
<dbReference type="EC" id="2.4.99.16" evidence="6"/>
<dbReference type="Pfam" id="PF11896">
    <property type="entry name" value="GlgE_dom_N_S"/>
    <property type="match status" value="1"/>
</dbReference>
<feature type="binding site" evidence="6">
    <location>
        <position position="315"/>
    </location>
    <ligand>
        <name>alpha-maltose 1-phosphate</name>
        <dbReference type="ChEBI" id="CHEBI:63576"/>
    </ligand>
</feature>
<evidence type="ECO:0000259" key="7">
    <source>
        <dbReference type="SMART" id="SM00642"/>
    </source>
</evidence>
<dbReference type="GO" id="GO:0030979">
    <property type="term" value="P:alpha-glucan biosynthetic process"/>
    <property type="evidence" value="ECO:0007669"/>
    <property type="project" value="UniProtKB-UniRule"/>
</dbReference>
<dbReference type="SMART" id="SM00642">
    <property type="entry name" value="Aamy"/>
    <property type="match status" value="1"/>
</dbReference>
<accession>A0A7G9R8T8</accession>
<dbReference type="CDD" id="cd11344">
    <property type="entry name" value="AmyAc_GlgE_like"/>
    <property type="match status" value="1"/>
</dbReference>
<comment type="subunit">
    <text evidence="1 6">Homodimer.</text>
</comment>
<dbReference type="KEGG" id="nmes:H9L09_16050"/>
<sequence length="669" mass="74725">MVGRIPVMDVTPVIEGGRYAAKAALGEPFTVSALVFREGHDALNADVVLIDPRGKRRPPVRMHPRPEEVGRWEADVVPDAVGPWTFEIESWSDPVATWRHNAEIKIPAGIDVELMFTEGALLLERAVAELPRRAKGRSTLNEALKGIRDTRRPDPVRYAAAVSSDVDEVLAAYPLRDLVTTAGPYPFFADRALALTGSWYEFFPRSEGAYVDATTGKTVSGTFATASERLDAVAAMGFDVIYLPPVHPIGEVNRKGPNNTLDPGPDDVGSPWAIGSKDGGHDAIHPDLGTFEDFDAFVARARELGLEVALDLALQAAPDHPWVTSHPEWFTTRADGTIAYAENPPKKYQDIYPVNFDNDPQGIANEVLRIVRLWMSHGVRIFRVDNPHTKPVQFWEWLLGEIRKSDPDVVFLSEAFTKPPMMRALGTVGFHQSYTYFTWRTAKWEIEDYFNELSHESSAVLRPNFFVNTPDILHGFLQYGGPAAFKIRAALAATGSPSWGVYAGFELYEHVAVKPGSEEYLDSEKYQIRIRDWKAAETEGRTLAPYLTRLNEIRREHRSLQLLRNLTVHSSDDDAVVVYSKSAPAVDGNRADPGSLEDIVIVVVNVDPHGTRETTVNLNMPALGMDWHDQFSVHDEITGQSWTWGQRNYVRLDPYYEPAHILTVRRAIP</sequence>
<dbReference type="PANTHER" id="PTHR47786:SF2">
    <property type="entry name" value="GLYCOSYL HYDROLASE FAMILY 13 CATALYTIC DOMAIN-CONTAINING PROTEIN"/>
    <property type="match status" value="1"/>
</dbReference>
<evidence type="ECO:0000256" key="3">
    <source>
        <dbReference type="ARBA" id="ARBA00022679"/>
    </source>
</evidence>
<feature type="binding site" evidence="6">
    <location>
        <position position="386"/>
    </location>
    <ligand>
        <name>alpha-maltose 1-phosphate</name>
        <dbReference type="ChEBI" id="CHEBI:63576"/>
    </ligand>
</feature>
<protein>
    <recommendedName>
        <fullName evidence="6">Alpha-1,4-glucan:maltose-1-phosphate maltosyltransferase</fullName>
        <shortName evidence="6">GMPMT</shortName>
        <ecNumber evidence="6">2.4.99.16</ecNumber>
    </recommendedName>
    <alternativeName>
        <fullName evidence="6">(1-&gt;4)-alpha-D-glucan:maltose-1-phosphate alpha-D-maltosyltransferase</fullName>
    </alternativeName>
</protein>
<dbReference type="InterPro" id="IPR021828">
    <property type="entry name" value="GlgE_dom_N/S"/>
</dbReference>
<comment type="similarity">
    <text evidence="6">Belongs to the glycosyl hydrolase 13 family. GlgE subfamily.</text>
</comment>
<reference evidence="8 9" key="1">
    <citation type="submission" date="2020-08" db="EMBL/GenBank/DDBJ databases">
        <title>Genome sequence of Nocardioides mesophilus KACC 16243T.</title>
        <authorList>
            <person name="Hyun D.-W."/>
            <person name="Bae J.-W."/>
        </authorList>
    </citation>
    <scope>NUCLEOTIDE SEQUENCE [LARGE SCALE GENOMIC DNA]</scope>
    <source>
        <strain evidence="8 9">KACC 16243</strain>
    </source>
</reference>
<dbReference type="InterPro" id="IPR017853">
    <property type="entry name" value="GH"/>
</dbReference>
<dbReference type="GO" id="GO:0004553">
    <property type="term" value="F:hydrolase activity, hydrolyzing O-glycosyl compounds"/>
    <property type="evidence" value="ECO:0007669"/>
    <property type="project" value="InterPro"/>
</dbReference>
<dbReference type="Gene3D" id="2.60.40.1180">
    <property type="entry name" value="Golgi alpha-mannosidase II"/>
    <property type="match status" value="1"/>
</dbReference>